<dbReference type="EMBL" id="JACKWZ010000766">
    <property type="protein sequence ID" value="KAF9405287.1"/>
    <property type="molecule type" value="Genomic_DNA"/>
</dbReference>
<dbReference type="Proteomes" id="UP000648187">
    <property type="component" value="Unassembled WGS sequence"/>
</dbReference>
<name>A0A835G0Q9_SPOEX</name>
<accession>A0A835G0Q9</accession>
<keyword evidence="2" id="KW-1185">Reference proteome</keyword>
<organism evidence="1 2">
    <name type="scientific">Spodoptera exigua</name>
    <name type="common">Beet armyworm</name>
    <name type="synonym">Noctua fulgens</name>
    <dbReference type="NCBI Taxonomy" id="7107"/>
    <lineage>
        <taxon>Eukaryota</taxon>
        <taxon>Metazoa</taxon>
        <taxon>Ecdysozoa</taxon>
        <taxon>Arthropoda</taxon>
        <taxon>Hexapoda</taxon>
        <taxon>Insecta</taxon>
        <taxon>Pterygota</taxon>
        <taxon>Neoptera</taxon>
        <taxon>Endopterygota</taxon>
        <taxon>Lepidoptera</taxon>
        <taxon>Glossata</taxon>
        <taxon>Ditrysia</taxon>
        <taxon>Noctuoidea</taxon>
        <taxon>Noctuidae</taxon>
        <taxon>Amphipyrinae</taxon>
        <taxon>Spodoptera</taxon>
    </lineage>
</organism>
<comment type="caution">
    <text evidence="1">The sequence shown here is derived from an EMBL/GenBank/DDBJ whole genome shotgun (WGS) entry which is preliminary data.</text>
</comment>
<evidence type="ECO:0000313" key="1">
    <source>
        <dbReference type="EMBL" id="KAF9405287.1"/>
    </source>
</evidence>
<reference evidence="1" key="1">
    <citation type="submission" date="2020-08" db="EMBL/GenBank/DDBJ databases">
        <title>Spodoptera exigua strain:BAW_Kor-Di-RS1 Genome sequencing and assembly.</title>
        <authorList>
            <person name="Kim J."/>
            <person name="Nam H.Y."/>
            <person name="Kwon M."/>
            <person name="Choi J.H."/>
            <person name="Cho S.R."/>
            <person name="Kim G.-H."/>
        </authorList>
    </citation>
    <scope>NUCLEOTIDE SEQUENCE</scope>
    <source>
        <strain evidence="1">BAW_Kor-Di-RS1</strain>
        <tissue evidence="1">Whole-body</tissue>
    </source>
</reference>
<evidence type="ECO:0000313" key="2">
    <source>
        <dbReference type="Proteomes" id="UP000648187"/>
    </source>
</evidence>
<proteinExistence type="predicted"/>
<evidence type="ECO:0008006" key="3">
    <source>
        <dbReference type="Google" id="ProtNLM"/>
    </source>
</evidence>
<protein>
    <recommendedName>
        <fullName evidence="3">Nuclease HARBI1</fullName>
    </recommendedName>
</protein>
<gene>
    <name evidence="1" type="ORF">HW555_013917</name>
</gene>
<dbReference type="AlphaFoldDB" id="A0A835G0Q9"/>
<sequence>MWLKKWLLEKEKYSDIRLLKDLACDEPDDFKNYLRMEISTFNELLKMVTPMRNCITAEERLTVTLRFLATGRSYECLNFSYGISPQSLGRIIPETCAVIFNVLKNNFFKMEEYLNTLHFGGC</sequence>